<proteinExistence type="predicted"/>
<organism evidence="1">
    <name type="scientific">bioreactor metagenome</name>
    <dbReference type="NCBI Taxonomy" id="1076179"/>
    <lineage>
        <taxon>unclassified sequences</taxon>
        <taxon>metagenomes</taxon>
        <taxon>ecological metagenomes</taxon>
    </lineage>
</organism>
<sequence length="65" mass="7450">MIVHKYFKLKGIEPGRVVTRQFGVLDFREKIPLPVLKQLYSSGFPYLELTNEGAKRLAPKSENNS</sequence>
<reference evidence="1" key="1">
    <citation type="submission" date="2019-08" db="EMBL/GenBank/DDBJ databases">
        <authorList>
            <person name="Kucharzyk K."/>
            <person name="Murdoch R.W."/>
            <person name="Higgins S."/>
            <person name="Loffler F."/>
        </authorList>
    </citation>
    <scope>NUCLEOTIDE SEQUENCE</scope>
</reference>
<comment type="caution">
    <text evidence="1">The sequence shown here is derived from an EMBL/GenBank/DDBJ whole genome shotgun (WGS) entry which is preliminary data.</text>
</comment>
<name>A0A644UF85_9ZZZZ</name>
<dbReference type="AlphaFoldDB" id="A0A644UF85"/>
<accession>A0A644UF85</accession>
<evidence type="ECO:0000313" key="1">
    <source>
        <dbReference type="EMBL" id="MPL77635.1"/>
    </source>
</evidence>
<gene>
    <name evidence="1" type="ORF">SDC9_23492</name>
</gene>
<dbReference type="EMBL" id="VSSQ01000108">
    <property type="protein sequence ID" value="MPL77635.1"/>
    <property type="molecule type" value="Genomic_DNA"/>
</dbReference>
<protein>
    <submittedName>
        <fullName evidence="1">Uncharacterized protein</fullName>
    </submittedName>
</protein>